<dbReference type="InterPro" id="IPR001320">
    <property type="entry name" value="Iontro_rcpt_C"/>
</dbReference>
<sequence length="358" mass="38473">MYSTVAGRGNCDHFSKEEGRLSSTQENFRLLYPQIGIWRSWEEHGLEIKDIVWPGNSPVPPEGVPEKFHLKITYLEEPPFIVIDPPDPVTKKCSVNRGVPCFVGNNSSTQNGTEDGEKTDHLCCSGFSIDLLEKFTEDLGFTYELKRVEDAKWGTIENGRWNGLMAALVNRKTDMVMTALKINSYRDDAVDFTIPFLHTGISLLVSKRTGIISPTAFLVLHLVWRRLHANSARGGLLANSARGGLHANSARGGLLANSARGGLHANSARGGLYANFARGRLHAHSARGANSARGGLLANSARGGLHANSARGGLHANSARGGLYANSARGGLYANSDIAGLHAQSARGGLHANSARGD</sequence>
<dbReference type="Pfam" id="PF10613">
    <property type="entry name" value="Lig_chan-Glu_bd"/>
    <property type="match status" value="1"/>
</dbReference>
<keyword evidence="7" id="KW-0472">Membrane</keyword>
<evidence type="ECO:0000256" key="9">
    <source>
        <dbReference type="ARBA" id="ARBA00023180"/>
    </source>
</evidence>
<dbReference type="FunFam" id="3.40.190.10:FF:000397">
    <property type="entry name" value="Glutamate receptor ionotropic, NMDA 2D"/>
    <property type="match status" value="1"/>
</dbReference>
<keyword evidence="4" id="KW-0812">Transmembrane</keyword>
<evidence type="ECO:0000256" key="8">
    <source>
        <dbReference type="ARBA" id="ARBA00023170"/>
    </source>
</evidence>
<evidence type="ECO:0000256" key="7">
    <source>
        <dbReference type="ARBA" id="ARBA00023136"/>
    </source>
</evidence>
<keyword evidence="5" id="KW-1133">Transmembrane helix</keyword>
<dbReference type="PANTHER" id="PTHR18966">
    <property type="entry name" value="IONOTROPIC GLUTAMATE RECEPTOR"/>
    <property type="match status" value="1"/>
</dbReference>
<evidence type="ECO:0000256" key="6">
    <source>
        <dbReference type="ARBA" id="ARBA00023065"/>
    </source>
</evidence>
<evidence type="ECO:0000256" key="1">
    <source>
        <dbReference type="ARBA" id="ARBA00004141"/>
    </source>
</evidence>
<dbReference type="AlphaFoldDB" id="A0A7R8W920"/>
<dbReference type="SUPFAM" id="SSF53850">
    <property type="entry name" value="Periplasmic binding protein-like II"/>
    <property type="match status" value="1"/>
</dbReference>
<evidence type="ECO:0000256" key="2">
    <source>
        <dbReference type="ARBA" id="ARBA00008685"/>
    </source>
</evidence>
<comment type="subcellular location">
    <subcellularLocation>
        <location evidence="1">Membrane</location>
        <topology evidence="1">Multi-pass membrane protein</topology>
    </subcellularLocation>
</comment>
<evidence type="ECO:0000256" key="4">
    <source>
        <dbReference type="ARBA" id="ARBA00022692"/>
    </source>
</evidence>
<dbReference type="EMBL" id="OB661066">
    <property type="protein sequence ID" value="CAD7227199.1"/>
    <property type="molecule type" value="Genomic_DNA"/>
</dbReference>
<gene>
    <name evidence="12" type="ORF">CTOB1V02_LOCUS5108</name>
</gene>
<keyword evidence="9" id="KW-0325">Glycoprotein</keyword>
<dbReference type="Gene3D" id="3.40.190.10">
    <property type="entry name" value="Periplasmic binding protein-like II"/>
    <property type="match status" value="1"/>
</dbReference>
<evidence type="ECO:0000256" key="3">
    <source>
        <dbReference type="ARBA" id="ARBA00022448"/>
    </source>
</evidence>
<accession>A0A7R8W920</accession>
<name>A0A7R8W920_9CRUS</name>
<evidence type="ECO:0000313" key="12">
    <source>
        <dbReference type="EMBL" id="CAD7227199.1"/>
    </source>
</evidence>
<keyword evidence="8" id="KW-0675">Receptor</keyword>
<comment type="similarity">
    <text evidence="2">Belongs to the glutamate-gated ion channel (TC 1.A.10.1) family.</text>
</comment>
<dbReference type="InterPro" id="IPR019594">
    <property type="entry name" value="Glu/Gly-bd"/>
</dbReference>
<proteinExistence type="inferred from homology"/>
<dbReference type="SMART" id="SM00079">
    <property type="entry name" value="PBPe"/>
    <property type="match status" value="1"/>
</dbReference>
<organism evidence="12">
    <name type="scientific">Cyprideis torosa</name>
    <dbReference type="NCBI Taxonomy" id="163714"/>
    <lineage>
        <taxon>Eukaryota</taxon>
        <taxon>Metazoa</taxon>
        <taxon>Ecdysozoa</taxon>
        <taxon>Arthropoda</taxon>
        <taxon>Crustacea</taxon>
        <taxon>Oligostraca</taxon>
        <taxon>Ostracoda</taxon>
        <taxon>Podocopa</taxon>
        <taxon>Podocopida</taxon>
        <taxon>Cytherocopina</taxon>
        <taxon>Cytheroidea</taxon>
        <taxon>Cytherideidae</taxon>
        <taxon>Cyprideis</taxon>
    </lineage>
</organism>
<evidence type="ECO:0000256" key="10">
    <source>
        <dbReference type="ARBA" id="ARBA00023286"/>
    </source>
</evidence>
<keyword evidence="6" id="KW-0406">Ion transport</keyword>
<dbReference type="GO" id="GO:0016020">
    <property type="term" value="C:membrane"/>
    <property type="evidence" value="ECO:0007669"/>
    <property type="project" value="UniProtKB-SubCell"/>
</dbReference>
<keyword evidence="3" id="KW-0813">Transport</keyword>
<evidence type="ECO:0000256" key="11">
    <source>
        <dbReference type="ARBA" id="ARBA00023303"/>
    </source>
</evidence>
<evidence type="ECO:0000256" key="5">
    <source>
        <dbReference type="ARBA" id="ARBA00022989"/>
    </source>
</evidence>
<keyword evidence="10" id="KW-1071">Ligand-gated ion channel</keyword>
<protein>
    <submittedName>
        <fullName evidence="12">Uncharacterized protein</fullName>
    </submittedName>
</protein>
<dbReference type="OrthoDB" id="5984008at2759"/>
<keyword evidence="11" id="KW-0407">Ion channel</keyword>
<dbReference type="GO" id="GO:0015276">
    <property type="term" value="F:ligand-gated monoatomic ion channel activity"/>
    <property type="evidence" value="ECO:0007669"/>
    <property type="project" value="InterPro"/>
</dbReference>
<reference evidence="12" key="1">
    <citation type="submission" date="2020-11" db="EMBL/GenBank/DDBJ databases">
        <authorList>
            <person name="Tran Van P."/>
        </authorList>
    </citation>
    <scope>NUCLEOTIDE SEQUENCE</scope>
</reference>
<dbReference type="InterPro" id="IPR015683">
    <property type="entry name" value="Ionotropic_Glu_rcpt"/>
</dbReference>
<dbReference type="SMART" id="SM00918">
    <property type="entry name" value="Lig_chan-Glu_bd"/>
    <property type="match status" value="1"/>
</dbReference>